<dbReference type="AlphaFoldDB" id="A0AAV9I9M4"/>
<dbReference type="GO" id="GO:0031251">
    <property type="term" value="C:PAN complex"/>
    <property type="evidence" value="ECO:0007669"/>
    <property type="project" value="TreeGrafter"/>
</dbReference>
<dbReference type="Gene3D" id="3.90.70.10">
    <property type="entry name" value="Cysteine proteinases"/>
    <property type="match status" value="1"/>
</dbReference>
<sequence length="1147" mass="130907">MELVTGPPQDDPFPVIAGYSRQTLFDPQVELLWSSTVGGQLASYRCADLSRYSSVQVCYPDGSAASQLGLVRDFTTNSNLVFTATYKGLRTYTKGCLLKDDGRKIPSLQSPMRCVALNPFHPVQVFCANDNGQGMLVDSERFRIIRQENMGCAPDSCITTCSWTTQALFTGDSKGKLSMREPASFREMLSTCAFMGPIFDISTNDYQIAVAGMSSIHPQMIDTNVKVLDRRMLYPIETIFTGGIPLEIKLDSYGNTLGYSEHNKLLWILNNLGVLECFDLSECPAMLVHGIVYDETMNTFITSFDISEMGAIALADSIGMFHIWSCLETDRFCSIHASPNYPKEPTIPTPCGSLEENPSQQIDWTTIDTVAASSYSWKEQVNKEEKDWLGHCDEYADDCVVRCHIYRRVDPKLISTAQKIGKFSYIPIPSSYEQSDRSSYGWIEYISPNSSHKSTNQSEEFQDNPAFRCVYTPIDLVALQSLEGFDYSLYNKSPFCGLENGLPNAYVNPVIQSLYFLEEFREYVMPLDKIRVEEEYCLMDELALLFQMMKVGSGQACEASNFMRAFQKIPNTSALGLLDGPGALFIALRVESFIRYMLEQLSRDEESFRSSSSWIQSDSKTTFSSIVDTFFGNRVLETFEFATNSFSQSERRQFLWSLQYDDTSRNAYEELMKDFPKRLETCFCEETRNIRAYNEASRIFESCTRCKYLVEPSNVLLIGCNFSDEEHYLDYWFRYCGENIQSSKGNDHQEEESFRAQAAHTAYKGGQDIPLELFLEKTMNNDTCLPSWKVKTSSYGDSGRTTLEKIYDLHFVIAFVPHQPVFNYPNKAWNDLTPPGHLVVYVRNSDESTSDSVWWCINDFCITRCQSAWEVTRFHPNWKLPCVLGYKVRNASRRIPKLEAQHYSLQDIYERACNVVINSVPNHSSSYLFPSKGSYIALDAEFVEISKEVAEIHGDGTCKILKPSQMSLGRVSVVTSDDSHFVVLMDDYIVQREHVVDYLTKYSGLTFEDLDPTTSSHPLTTLKAVYMKLRCLVDNGCVLIGHGLKKDFRIINFIVPKNQVMDTVELYRLPRQRLFSLRFLAAALLHEDIQGVVHDSLEDAQTAWRLFFYYQRVKARGLIPQLLEDLYKYGREHHWQYSPEDPFVAPI</sequence>
<dbReference type="InterPro" id="IPR028881">
    <property type="entry name" value="PAN2_UCH_dom"/>
</dbReference>
<dbReference type="GO" id="GO:0000932">
    <property type="term" value="C:P-body"/>
    <property type="evidence" value="ECO:0007669"/>
    <property type="project" value="TreeGrafter"/>
</dbReference>
<reference evidence="2 3" key="1">
    <citation type="submission" date="2022-07" db="EMBL/GenBank/DDBJ databases">
        <title>Genome-wide signatures of adaptation to extreme environments.</title>
        <authorList>
            <person name="Cho C.H."/>
            <person name="Yoon H.S."/>
        </authorList>
    </citation>
    <scope>NUCLEOTIDE SEQUENCE [LARGE SCALE GENOMIC DNA]</scope>
    <source>
        <strain evidence="2 3">108.79 E11</strain>
    </source>
</reference>
<proteinExistence type="predicted"/>
<dbReference type="GO" id="GO:0003676">
    <property type="term" value="F:nucleic acid binding"/>
    <property type="evidence" value="ECO:0007669"/>
    <property type="project" value="InterPro"/>
</dbReference>
<dbReference type="EMBL" id="JANCYU010000020">
    <property type="protein sequence ID" value="KAK4523946.1"/>
    <property type="molecule type" value="Genomic_DNA"/>
</dbReference>
<dbReference type="InterPro" id="IPR050785">
    <property type="entry name" value="PAN2-PAN3_catalytic_subunit"/>
</dbReference>
<dbReference type="Gene3D" id="3.30.420.10">
    <property type="entry name" value="Ribonuclease H-like superfamily/Ribonuclease H"/>
    <property type="match status" value="1"/>
</dbReference>
<dbReference type="Gene3D" id="2.130.10.10">
    <property type="entry name" value="YVTN repeat-like/Quinoprotein amine dehydrogenase"/>
    <property type="match status" value="1"/>
</dbReference>
<evidence type="ECO:0000313" key="2">
    <source>
        <dbReference type="EMBL" id="KAK4523946.1"/>
    </source>
</evidence>
<dbReference type="PROSITE" id="PS50235">
    <property type="entry name" value="USP_3"/>
    <property type="match status" value="1"/>
</dbReference>
<feature type="domain" description="USP" evidence="1">
    <location>
        <begin position="496"/>
        <end position="889"/>
    </location>
</feature>
<evidence type="ECO:0000313" key="3">
    <source>
        <dbReference type="Proteomes" id="UP001300502"/>
    </source>
</evidence>
<dbReference type="Proteomes" id="UP001300502">
    <property type="component" value="Unassembled WGS sequence"/>
</dbReference>
<dbReference type="Pfam" id="PF00929">
    <property type="entry name" value="RNase_T"/>
    <property type="match status" value="1"/>
</dbReference>
<dbReference type="FunFam" id="3.30.420.10:FF:000175">
    <property type="entry name" value="RNA exonuclease 5"/>
    <property type="match status" value="1"/>
</dbReference>
<comment type="caution">
    <text evidence="2">The sequence shown here is derived from an EMBL/GenBank/DDBJ whole genome shotgun (WGS) entry which is preliminary data.</text>
</comment>
<dbReference type="InterPro" id="IPR012337">
    <property type="entry name" value="RNaseH-like_sf"/>
</dbReference>
<keyword evidence="3" id="KW-1185">Reference proteome</keyword>
<dbReference type="GO" id="GO:0004535">
    <property type="term" value="F:poly(A)-specific ribonuclease activity"/>
    <property type="evidence" value="ECO:0007669"/>
    <property type="project" value="TreeGrafter"/>
</dbReference>
<dbReference type="InterPro" id="IPR038765">
    <property type="entry name" value="Papain-like_cys_pep_sf"/>
</dbReference>
<protein>
    <recommendedName>
        <fullName evidence="1">USP domain-containing protein</fullName>
    </recommendedName>
</protein>
<dbReference type="InterPro" id="IPR028889">
    <property type="entry name" value="USP"/>
</dbReference>
<evidence type="ECO:0000259" key="1">
    <source>
        <dbReference type="PROSITE" id="PS50235"/>
    </source>
</evidence>
<dbReference type="InterPro" id="IPR013520">
    <property type="entry name" value="Ribonucl_H"/>
</dbReference>
<dbReference type="SUPFAM" id="SSF54001">
    <property type="entry name" value="Cysteine proteinases"/>
    <property type="match status" value="1"/>
</dbReference>
<dbReference type="InterPro" id="IPR015943">
    <property type="entry name" value="WD40/YVTN_repeat-like_dom_sf"/>
</dbReference>
<dbReference type="SMART" id="SM00479">
    <property type="entry name" value="EXOIII"/>
    <property type="match status" value="1"/>
</dbReference>
<organism evidence="2 3">
    <name type="scientific">Galdieria yellowstonensis</name>
    <dbReference type="NCBI Taxonomy" id="3028027"/>
    <lineage>
        <taxon>Eukaryota</taxon>
        <taxon>Rhodophyta</taxon>
        <taxon>Bangiophyceae</taxon>
        <taxon>Galdieriales</taxon>
        <taxon>Galdieriaceae</taxon>
        <taxon>Galdieria</taxon>
    </lineage>
</organism>
<dbReference type="Pfam" id="PF13423">
    <property type="entry name" value="UCH_1"/>
    <property type="match status" value="1"/>
</dbReference>
<name>A0AAV9I9M4_9RHOD</name>
<dbReference type="PANTHER" id="PTHR15728:SF0">
    <property type="entry name" value="PAN2-PAN3 DEADENYLATION COMPLEX CATALYTIC SUBUNIT PAN2"/>
    <property type="match status" value="1"/>
</dbReference>
<dbReference type="GO" id="GO:0000289">
    <property type="term" value="P:nuclear-transcribed mRNA poly(A) tail shortening"/>
    <property type="evidence" value="ECO:0007669"/>
    <property type="project" value="TreeGrafter"/>
</dbReference>
<dbReference type="InterPro" id="IPR036397">
    <property type="entry name" value="RNaseH_sf"/>
</dbReference>
<gene>
    <name evidence="2" type="ORF">GAYE_SCF00G1844</name>
</gene>
<dbReference type="SUPFAM" id="SSF50978">
    <property type="entry name" value="WD40 repeat-like"/>
    <property type="match status" value="1"/>
</dbReference>
<dbReference type="InterPro" id="IPR036322">
    <property type="entry name" value="WD40_repeat_dom_sf"/>
</dbReference>
<dbReference type="SUPFAM" id="SSF53098">
    <property type="entry name" value="Ribonuclease H-like"/>
    <property type="match status" value="1"/>
</dbReference>
<dbReference type="CDD" id="cd06143">
    <property type="entry name" value="PAN2_exo"/>
    <property type="match status" value="1"/>
</dbReference>
<dbReference type="PANTHER" id="PTHR15728">
    <property type="entry name" value="DEADENYLATION COMPLEX CATALYTIC SUBUNIT PAN2"/>
    <property type="match status" value="1"/>
</dbReference>
<accession>A0AAV9I9M4</accession>